<evidence type="ECO:0000256" key="1">
    <source>
        <dbReference type="SAM" id="MobiDB-lite"/>
    </source>
</evidence>
<protein>
    <submittedName>
        <fullName evidence="2">Uncharacterized protein</fullName>
    </submittedName>
</protein>
<reference evidence="3" key="1">
    <citation type="submission" date="2024-06" db="EMBL/GenBank/DDBJ databases">
        <title>Draft Genome Sequences of Epichloe bromicola Strains Isolated from Elymus ciliaris.</title>
        <authorList>
            <consortium name="Epichloe bromicola genome sequencing consortium"/>
            <person name="Miura A."/>
            <person name="Imano S."/>
            <person name="Ashida A."/>
            <person name="Sato I."/>
            <person name="Chiba S."/>
            <person name="Tanaka A."/>
            <person name="Camagna M."/>
            <person name="Takemoto D."/>
        </authorList>
    </citation>
    <scope>NUCLEOTIDE SEQUENCE [LARGE SCALE GENOMIC DNA]</scope>
    <source>
        <strain evidence="3">DP</strain>
    </source>
</reference>
<name>A0ABQ0CZM6_9HYPO</name>
<accession>A0ABQ0CZM6</accession>
<dbReference type="EMBL" id="BAAFGZ010000529">
    <property type="protein sequence ID" value="GAB0138909.1"/>
    <property type="molecule type" value="Genomic_DNA"/>
</dbReference>
<evidence type="ECO:0000313" key="3">
    <source>
        <dbReference type="Proteomes" id="UP001562357"/>
    </source>
</evidence>
<organism evidence="2 3">
    <name type="scientific">Epichloe bromicola</name>
    <dbReference type="NCBI Taxonomy" id="79588"/>
    <lineage>
        <taxon>Eukaryota</taxon>
        <taxon>Fungi</taxon>
        <taxon>Dikarya</taxon>
        <taxon>Ascomycota</taxon>
        <taxon>Pezizomycotina</taxon>
        <taxon>Sordariomycetes</taxon>
        <taxon>Hypocreomycetidae</taxon>
        <taxon>Hypocreales</taxon>
        <taxon>Clavicipitaceae</taxon>
        <taxon>Epichloe</taxon>
    </lineage>
</organism>
<gene>
    <name evidence="2" type="primary">g7129</name>
    <name evidence="2" type="ORF">EsDP_00007129</name>
</gene>
<dbReference type="Proteomes" id="UP001562357">
    <property type="component" value="Unassembled WGS sequence"/>
</dbReference>
<keyword evidence="3" id="KW-1185">Reference proteome</keyword>
<feature type="region of interest" description="Disordered" evidence="1">
    <location>
        <begin position="70"/>
        <end position="129"/>
    </location>
</feature>
<proteinExistence type="predicted"/>
<feature type="region of interest" description="Disordered" evidence="1">
    <location>
        <begin position="1"/>
        <end position="20"/>
    </location>
</feature>
<feature type="compositionally biased region" description="Basic and acidic residues" evidence="1">
    <location>
        <begin position="10"/>
        <end position="19"/>
    </location>
</feature>
<evidence type="ECO:0000313" key="2">
    <source>
        <dbReference type="EMBL" id="GAB0138909.1"/>
    </source>
</evidence>
<sequence>MASRQSASSAHDRKSKDGKQVPSCWIGMYLGKVFSQLGRLSQMYVIRTSNIARLWIQSVQRNSYRAGVASTMAMPSPTAETSSENRARWHSTPPSEGIDVVLETPPVEDASEHQGNDGAQDDIEGRDPGRRIVSRVQMVMYTARHHC</sequence>
<comment type="caution">
    <text evidence="2">The sequence shown here is derived from an EMBL/GenBank/DDBJ whole genome shotgun (WGS) entry which is preliminary data.</text>
</comment>